<evidence type="ECO:0000313" key="1">
    <source>
        <dbReference type="EMBL" id="ABM81130.1"/>
    </source>
</evidence>
<sequence>MAGSEASGSVPRFTCLFCDTCCFFREEYEAPVVFPWEKRVLEDLAEEYSVAVSFKPLQAYASTDGDCVVLLYRWLIKGFCPFFDTSTKRCRIHGVKPLACRMYPLLLEMPTGRLMVSRKCLWVEKAGGKLLEMLAAKPELIARVFPGEFQAATEVLVEWHSIMRFLREKGFEPVAVEELNSRCRRIYDIDEYIARFG</sequence>
<accession>A2BMB9</accession>
<dbReference type="eggNOG" id="arCOG02584">
    <property type="taxonomic scope" value="Archaea"/>
</dbReference>
<dbReference type="EMBL" id="CP000493">
    <property type="protein sequence ID" value="ABM81130.1"/>
    <property type="molecule type" value="Genomic_DNA"/>
</dbReference>
<evidence type="ECO:0008006" key="3">
    <source>
        <dbReference type="Google" id="ProtNLM"/>
    </source>
</evidence>
<dbReference type="PANTHER" id="PTHR35866:SF2">
    <property type="entry name" value="YKGJ FAMILY CYSTEINE CLUSTER PROTEIN"/>
    <property type="match status" value="1"/>
</dbReference>
<proteinExistence type="predicted"/>
<evidence type="ECO:0000313" key="2">
    <source>
        <dbReference type="Proteomes" id="UP000002593"/>
    </source>
</evidence>
<dbReference type="PANTHER" id="PTHR35866">
    <property type="entry name" value="PUTATIVE-RELATED"/>
    <property type="match status" value="1"/>
</dbReference>
<dbReference type="HOGENOM" id="CLU_119366_0_0_2"/>
<gene>
    <name evidence="1" type="ordered locus">Hbut_1300</name>
</gene>
<protein>
    <recommendedName>
        <fullName evidence="3">YkgJ family cysteine cluster protein</fullName>
    </recommendedName>
</protein>
<dbReference type="Proteomes" id="UP000002593">
    <property type="component" value="Chromosome"/>
</dbReference>
<dbReference type="Pfam" id="PF03692">
    <property type="entry name" value="CxxCxxCC"/>
    <property type="match status" value="1"/>
</dbReference>
<keyword evidence="2" id="KW-1185">Reference proteome</keyword>
<dbReference type="KEGG" id="hbu:Hbut_1300"/>
<dbReference type="RefSeq" id="WP_011822448.1">
    <property type="nucleotide sequence ID" value="NC_008818.1"/>
</dbReference>
<organism evidence="1 2">
    <name type="scientific">Hyperthermus butylicus (strain DSM 5456 / JCM 9403 / PLM1-5)</name>
    <dbReference type="NCBI Taxonomy" id="415426"/>
    <lineage>
        <taxon>Archaea</taxon>
        <taxon>Thermoproteota</taxon>
        <taxon>Thermoprotei</taxon>
        <taxon>Desulfurococcales</taxon>
        <taxon>Pyrodictiaceae</taxon>
        <taxon>Hyperthermus</taxon>
    </lineage>
</organism>
<reference evidence="1 2" key="1">
    <citation type="journal article" date="2007" name="Archaea">
        <title>The genome of Hyperthermus butylicus: a sulfur-reducing, peptide fermenting, neutrophilic Crenarchaeote growing up to 108 degrees C.</title>
        <authorList>
            <person name="Brugger K."/>
            <person name="Chen L."/>
            <person name="Stark M."/>
            <person name="Zibat A."/>
            <person name="Redder P."/>
            <person name="Ruepp A."/>
            <person name="Awayez M."/>
            <person name="She Q."/>
            <person name="Garrett R.A."/>
            <person name="Klenk H.P."/>
        </authorList>
    </citation>
    <scope>NUCLEOTIDE SEQUENCE [LARGE SCALE GENOMIC DNA]</scope>
    <source>
        <strain evidence="2">DSM 5456 / JCM 9403 / PLM1-5</strain>
    </source>
</reference>
<dbReference type="GeneID" id="4781519"/>
<dbReference type="OrthoDB" id="36424at2157"/>
<dbReference type="InterPro" id="IPR005358">
    <property type="entry name" value="Puta_zinc/iron-chelating_dom"/>
</dbReference>
<dbReference type="EnsemblBacteria" id="ABM81130">
    <property type="protein sequence ID" value="ABM81130"/>
    <property type="gene ID" value="Hbut_1300"/>
</dbReference>
<name>A2BMB9_HYPBU</name>
<dbReference type="AlphaFoldDB" id="A2BMB9"/>